<dbReference type="AlphaFoldDB" id="A0A517ZGT2"/>
<keyword evidence="1 6" id="KW-0808">Transferase</keyword>
<dbReference type="Gene3D" id="3.30.200.20">
    <property type="entry name" value="Phosphorylase Kinase, domain 1"/>
    <property type="match status" value="1"/>
</dbReference>
<dbReference type="InterPro" id="IPR000719">
    <property type="entry name" value="Prot_kinase_dom"/>
</dbReference>
<evidence type="ECO:0000256" key="1">
    <source>
        <dbReference type="ARBA" id="ARBA00022679"/>
    </source>
</evidence>
<dbReference type="CDD" id="cd14014">
    <property type="entry name" value="STKc_PknB_like"/>
    <property type="match status" value="1"/>
</dbReference>
<dbReference type="RefSeq" id="WP_145373700.1">
    <property type="nucleotide sequence ID" value="NZ_CP036276.1"/>
</dbReference>
<dbReference type="PROSITE" id="PS00108">
    <property type="entry name" value="PROTEIN_KINASE_ST"/>
    <property type="match status" value="1"/>
</dbReference>
<keyword evidence="4" id="KW-0067">ATP-binding</keyword>
<dbReference type="SMART" id="SM00220">
    <property type="entry name" value="S_TKc"/>
    <property type="match status" value="1"/>
</dbReference>
<keyword evidence="7" id="KW-1185">Reference proteome</keyword>
<dbReference type="SUPFAM" id="SSF56112">
    <property type="entry name" value="Protein kinase-like (PK-like)"/>
    <property type="match status" value="1"/>
</dbReference>
<evidence type="ECO:0000256" key="3">
    <source>
        <dbReference type="ARBA" id="ARBA00022777"/>
    </source>
</evidence>
<dbReference type="EC" id="2.7.11.1" evidence="6"/>
<dbReference type="KEGG" id="sdyn:Mal52_01410"/>
<dbReference type="Gene3D" id="1.10.510.10">
    <property type="entry name" value="Transferase(Phosphotransferase) domain 1"/>
    <property type="match status" value="1"/>
</dbReference>
<sequence>MAAVIDNAISPQSDESQLIAADSTVAVAIDTRPILEAALAKQKLIDLQLVTLEEWDAAAEAAGSAEDLVPILAQLQLMDASWNSGSEERFPVLTSFQAQKTMAGKPEDLWLDHYILLEKLGSGGMGDVFKARNTRLPRLEAIKTIQTATGTGQSDASLNMERFQREAQLLAQLQHAHLTTIFHAGHDRDVQFIAIEYVRGRNLKQYVEELYSDGGEMSIGMAIDSVITVAEVLAHAHERGVIHRDIKPANIMVTPDGGLKVLDLGIAQLRDPESTKRSSSSQLTQGAVSLGTPEVMAPEQWADAQSVTAAADIYSLGCTLFYMLTGRMPFVSETREELLCAVVSAPRPNATDFREDVPQELSAVIRRMLAHYPQDRYQSCAEVIAALLPFANRITASPLADTGDQKHKVRVFALIAGIMGALAVVAAAGWQHSSATQPAARAPQGDELSGRPFENLATPMIPAYAADDEAKVLAAYNNDSFLHTAQWLTELQSAPQLRHDSNLDVQMLVAGKPSETVFVDDDDNPQPDEFATIRVRAPHSGYLTMLVFGSDGNLFQFHWTEPLESGRWLTAFEPSAASAGDDLVVLYLTESDPLQGAPQRPSSAAPLYFEKRDGFVQGQFGARYTKSDQHNLEAAFAKPSIFQNVIQKLKTGESYPFTKPPIPPATWWARKTVPLHVVNRSTEN</sequence>
<evidence type="ECO:0000259" key="5">
    <source>
        <dbReference type="PROSITE" id="PS50011"/>
    </source>
</evidence>
<keyword evidence="2" id="KW-0547">Nucleotide-binding</keyword>
<protein>
    <submittedName>
        <fullName evidence="6">Serine/threonine-protein kinase PknB</fullName>
        <ecNumber evidence="6">2.7.11.1</ecNumber>
    </submittedName>
</protein>
<evidence type="ECO:0000313" key="6">
    <source>
        <dbReference type="EMBL" id="QDU41688.1"/>
    </source>
</evidence>
<reference evidence="6 7" key="1">
    <citation type="submission" date="2019-02" db="EMBL/GenBank/DDBJ databases">
        <title>Deep-cultivation of Planctomycetes and their phenomic and genomic characterization uncovers novel biology.</title>
        <authorList>
            <person name="Wiegand S."/>
            <person name="Jogler M."/>
            <person name="Boedeker C."/>
            <person name="Pinto D."/>
            <person name="Vollmers J."/>
            <person name="Rivas-Marin E."/>
            <person name="Kohn T."/>
            <person name="Peeters S.H."/>
            <person name="Heuer A."/>
            <person name="Rast P."/>
            <person name="Oberbeckmann S."/>
            <person name="Bunk B."/>
            <person name="Jeske O."/>
            <person name="Meyerdierks A."/>
            <person name="Storesund J.E."/>
            <person name="Kallscheuer N."/>
            <person name="Luecker S."/>
            <person name="Lage O.M."/>
            <person name="Pohl T."/>
            <person name="Merkel B.J."/>
            <person name="Hornburger P."/>
            <person name="Mueller R.-W."/>
            <person name="Bruemmer F."/>
            <person name="Labrenz M."/>
            <person name="Spormann A.M."/>
            <person name="Op den Camp H."/>
            <person name="Overmann J."/>
            <person name="Amann R."/>
            <person name="Jetten M.S.M."/>
            <person name="Mascher T."/>
            <person name="Medema M.H."/>
            <person name="Devos D.P."/>
            <person name="Kaster A.-K."/>
            <person name="Ovreas L."/>
            <person name="Rohde M."/>
            <person name="Galperin M.Y."/>
            <person name="Jogler C."/>
        </authorList>
    </citation>
    <scope>NUCLEOTIDE SEQUENCE [LARGE SCALE GENOMIC DNA]</scope>
    <source>
        <strain evidence="6 7">Mal52</strain>
    </source>
</reference>
<dbReference type="InterPro" id="IPR011009">
    <property type="entry name" value="Kinase-like_dom_sf"/>
</dbReference>
<dbReference type="InterPro" id="IPR008271">
    <property type="entry name" value="Ser/Thr_kinase_AS"/>
</dbReference>
<dbReference type="Proteomes" id="UP000319383">
    <property type="component" value="Chromosome"/>
</dbReference>
<evidence type="ECO:0000256" key="4">
    <source>
        <dbReference type="ARBA" id="ARBA00022840"/>
    </source>
</evidence>
<accession>A0A517ZGT2</accession>
<dbReference type="PANTHER" id="PTHR43289">
    <property type="entry name" value="MITOGEN-ACTIVATED PROTEIN KINASE KINASE KINASE 20-RELATED"/>
    <property type="match status" value="1"/>
</dbReference>
<dbReference type="PROSITE" id="PS50011">
    <property type="entry name" value="PROTEIN_KINASE_DOM"/>
    <property type="match status" value="1"/>
</dbReference>
<dbReference type="PANTHER" id="PTHR43289:SF6">
    <property type="entry name" value="SERINE_THREONINE-PROTEIN KINASE NEKL-3"/>
    <property type="match status" value="1"/>
</dbReference>
<evidence type="ECO:0000256" key="2">
    <source>
        <dbReference type="ARBA" id="ARBA00022741"/>
    </source>
</evidence>
<dbReference type="GO" id="GO:0005524">
    <property type="term" value="F:ATP binding"/>
    <property type="evidence" value="ECO:0007669"/>
    <property type="project" value="UniProtKB-KW"/>
</dbReference>
<feature type="domain" description="Protein kinase" evidence="5">
    <location>
        <begin position="114"/>
        <end position="391"/>
    </location>
</feature>
<dbReference type="Pfam" id="PF00069">
    <property type="entry name" value="Pkinase"/>
    <property type="match status" value="1"/>
</dbReference>
<name>A0A517ZGT2_9PLAN</name>
<dbReference type="EMBL" id="CP036276">
    <property type="protein sequence ID" value="QDU41688.1"/>
    <property type="molecule type" value="Genomic_DNA"/>
</dbReference>
<gene>
    <name evidence="6" type="primary">pknB_2</name>
    <name evidence="6" type="ORF">Mal52_01410</name>
</gene>
<organism evidence="6 7">
    <name type="scientific">Symmachiella dynata</name>
    <dbReference type="NCBI Taxonomy" id="2527995"/>
    <lineage>
        <taxon>Bacteria</taxon>
        <taxon>Pseudomonadati</taxon>
        <taxon>Planctomycetota</taxon>
        <taxon>Planctomycetia</taxon>
        <taxon>Planctomycetales</taxon>
        <taxon>Planctomycetaceae</taxon>
        <taxon>Symmachiella</taxon>
    </lineage>
</organism>
<dbReference type="GO" id="GO:0004674">
    <property type="term" value="F:protein serine/threonine kinase activity"/>
    <property type="evidence" value="ECO:0007669"/>
    <property type="project" value="UniProtKB-EC"/>
</dbReference>
<evidence type="ECO:0000313" key="7">
    <source>
        <dbReference type="Proteomes" id="UP000319383"/>
    </source>
</evidence>
<proteinExistence type="predicted"/>
<keyword evidence="3 6" id="KW-0418">Kinase</keyword>